<protein>
    <submittedName>
        <fullName evidence="2">Malonate transporter, MadL subunit</fullName>
    </submittedName>
</protein>
<name>A0A1I1Z483_9GAMM</name>
<feature type="transmembrane region" description="Helical" evidence="1">
    <location>
        <begin position="93"/>
        <end position="112"/>
    </location>
</feature>
<dbReference type="Pfam" id="PF03817">
    <property type="entry name" value="MadL"/>
    <property type="match status" value="1"/>
</dbReference>
<keyword evidence="1" id="KW-0472">Membrane</keyword>
<dbReference type="STRING" id="500610.SAMN02799615_00616"/>
<keyword evidence="1" id="KW-1133">Transmembrane helix</keyword>
<evidence type="ECO:0000313" key="2">
    <source>
        <dbReference type="EMBL" id="SFE26664.1"/>
    </source>
</evidence>
<gene>
    <name evidence="2" type="ORF">SAMN02799615_00616</name>
</gene>
<accession>A0A1I1Z483</accession>
<evidence type="ECO:0000256" key="1">
    <source>
        <dbReference type="SAM" id="Phobius"/>
    </source>
</evidence>
<keyword evidence="3" id="KW-1185">Reference proteome</keyword>
<dbReference type="Proteomes" id="UP000199477">
    <property type="component" value="Unassembled WGS sequence"/>
</dbReference>
<keyword evidence="1" id="KW-0812">Transmembrane</keyword>
<dbReference type="GO" id="GO:0016020">
    <property type="term" value="C:membrane"/>
    <property type="evidence" value="ECO:0007669"/>
    <property type="project" value="InterPro"/>
</dbReference>
<feature type="transmembrane region" description="Helical" evidence="1">
    <location>
        <begin position="62"/>
        <end position="81"/>
    </location>
</feature>
<dbReference type="InterPro" id="IPR004690">
    <property type="entry name" value="Maln_transptMadL"/>
</dbReference>
<proteinExistence type="predicted"/>
<dbReference type="NCBIfam" id="TIGR00807">
    <property type="entry name" value="malonate_madL"/>
    <property type="match status" value="1"/>
</dbReference>
<dbReference type="RefSeq" id="WP_026634054.1">
    <property type="nucleotide sequence ID" value="NZ_FONH01000002.1"/>
</dbReference>
<sequence>MIVYGTTLLALCYLIGLFLGEALGRLIGVGTNVGGVGIAMLLLIAARIYLHRRGVMPRETEAGVGYWGAMYIPVVVAMAAQQDVVAALRGGPVALMAAVGAVLVCGGCIALLTRMGRDDTSLPEPTAEQLLS</sequence>
<feature type="transmembrane region" description="Helical" evidence="1">
    <location>
        <begin position="34"/>
        <end position="50"/>
    </location>
</feature>
<dbReference type="AlphaFoldDB" id="A0A1I1Z483"/>
<evidence type="ECO:0000313" key="3">
    <source>
        <dbReference type="Proteomes" id="UP000199477"/>
    </source>
</evidence>
<organism evidence="2 3">
    <name type="scientific">Dyella marensis</name>
    <dbReference type="NCBI Taxonomy" id="500610"/>
    <lineage>
        <taxon>Bacteria</taxon>
        <taxon>Pseudomonadati</taxon>
        <taxon>Pseudomonadota</taxon>
        <taxon>Gammaproteobacteria</taxon>
        <taxon>Lysobacterales</taxon>
        <taxon>Rhodanobacteraceae</taxon>
        <taxon>Dyella</taxon>
    </lineage>
</organism>
<reference evidence="3" key="1">
    <citation type="submission" date="2016-10" db="EMBL/GenBank/DDBJ databases">
        <authorList>
            <person name="Varghese N."/>
            <person name="Submissions S."/>
        </authorList>
    </citation>
    <scope>NUCLEOTIDE SEQUENCE [LARGE SCALE GENOMIC DNA]</scope>
    <source>
        <strain evidence="3">UNC178MFTsu3.1</strain>
    </source>
</reference>
<dbReference type="EMBL" id="FONH01000002">
    <property type="protein sequence ID" value="SFE26664.1"/>
    <property type="molecule type" value="Genomic_DNA"/>
</dbReference>